<protein>
    <recommendedName>
        <fullName evidence="3 5">Regulatory protein RecX</fullName>
    </recommendedName>
</protein>
<dbReference type="InterPro" id="IPR036388">
    <property type="entry name" value="WH-like_DNA-bd_sf"/>
</dbReference>
<evidence type="ECO:0000259" key="6">
    <source>
        <dbReference type="Pfam" id="PF02631"/>
    </source>
</evidence>
<dbReference type="Proteomes" id="UP000230802">
    <property type="component" value="Unassembled WGS sequence"/>
</dbReference>
<feature type="domain" description="RecX second three-helical" evidence="6">
    <location>
        <begin position="54"/>
        <end position="92"/>
    </location>
</feature>
<dbReference type="GO" id="GO:0006282">
    <property type="term" value="P:regulation of DNA repair"/>
    <property type="evidence" value="ECO:0007669"/>
    <property type="project" value="UniProtKB-UniRule"/>
</dbReference>
<gene>
    <name evidence="5" type="primary">recX</name>
    <name evidence="9" type="ORF">COW96_00090</name>
</gene>
<comment type="subcellular location">
    <subcellularLocation>
        <location evidence="1 5">Cytoplasm</location>
    </subcellularLocation>
</comment>
<evidence type="ECO:0000313" key="9">
    <source>
        <dbReference type="EMBL" id="PIP64882.1"/>
    </source>
</evidence>
<sequence length="154" mass="17837">MEKALSLAYRYLSFRPRTVIEVEKYLQKKALKYLFTAGEIAAALELLKDQGYLNDLEFIKSFVNSRNLLKPKSKRVLKMELKGLGVSQMNIDTYFSENSTDEGELAQKALRKKMKSLALIHDEKKRFIKAVSFLQRRGFSYDVAKKAYLQLTNI</sequence>
<comment type="function">
    <text evidence="5">Modulates RecA activity.</text>
</comment>
<dbReference type="HAMAP" id="MF_01114">
    <property type="entry name" value="RecX"/>
    <property type="match status" value="1"/>
</dbReference>
<dbReference type="PANTHER" id="PTHR33602">
    <property type="entry name" value="REGULATORY PROTEIN RECX FAMILY PROTEIN"/>
    <property type="match status" value="1"/>
</dbReference>
<evidence type="ECO:0000256" key="4">
    <source>
        <dbReference type="ARBA" id="ARBA00022490"/>
    </source>
</evidence>
<keyword evidence="4 5" id="KW-0963">Cytoplasm</keyword>
<evidence type="ECO:0000256" key="1">
    <source>
        <dbReference type="ARBA" id="ARBA00004496"/>
    </source>
</evidence>
<dbReference type="InterPro" id="IPR053925">
    <property type="entry name" value="RecX_HTH_3rd"/>
</dbReference>
<dbReference type="PANTHER" id="PTHR33602:SF1">
    <property type="entry name" value="REGULATORY PROTEIN RECX FAMILY PROTEIN"/>
    <property type="match status" value="1"/>
</dbReference>
<dbReference type="GO" id="GO:0005737">
    <property type="term" value="C:cytoplasm"/>
    <property type="evidence" value="ECO:0007669"/>
    <property type="project" value="UniProtKB-SubCell"/>
</dbReference>
<organism evidence="9 10">
    <name type="scientific">Candidatus Roizmanbacteria bacterium CG22_combo_CG10-13_8_21_14_all_33_16</name>
    <dbReference type="NCBI Taxonomy" id="1974859"/>
    <lineage>
        <taxon>Bacteria</taxon>
        <taxon>Candidatus Roizmaniibacteriota</taxon>
    </lineage>
</organism>
<feature type="domain" description="RecX third three-helical" evidence="7">
    <location>
        <begin position="103"/>
        <end position="147"/>
    </location>
</feature>
<evidence type="ECO:0000313" key="10">
    <source>
        <dbReference type="Proteomes" id="UP000230802"/>
    </source>
</evidence>
<reference evidence="9 10" key="1">
    <citation type="submission" date="2017-09" db="EMBL/GenBank/DDBJ databases">
        <title>Depth-based differentiation of microbial function through sediment-hosted aquifers and enrichment of novel symbionts in the deep terrestrial subsurface.</title>
        <authorList>
            <person name="Probst A.J."/>
            <person name="Ladd B."/>
            <person name="Jarett J.K."/>
            <person name="Geller-Mcgrath D.E."/>
            <person name="Sieber C.M."/>
            <person name="Emerson J.B."/>
            <person name="Anantharaman K."/>
            <person name="Thomas B.C."/>
            <person name="Malmstrom R."/>
            <person name="Stieglmeier M."/>
            <person name="Klingl A."/>
            <person name="Woyke T."/>
            <person name="Ryan C.M."/>
            <person name="Banfield J.F."/>
        </authorList>
    </citation>
    <scope>NUCLEOTIDE SEQUENCE [LARGE SCALE GENOMIC DNA]</scope>
    <source>
        <strain evidence="9">CG22_combo_CG10-13_8_21_14_all_33_16</strain>
    </source>
</reference>
<comment type="similarity">
    <text evidence="2 5">Belongs to the RecX family.</text>
</comment>
<dbReference type="AlphaFoldDB" id="A0A2H0C4Q1"/>
<evidence type="ECO:0000256" key="3">
    <source>
        <dbReference type="ARBA" id="ARBA00018111"/>
    </source>
</evidence>
<dbReference type="Pfam" id="PF02631">
    <property type="entry name" value="RecX_HTH2"/>
    <property type="match status" value="1"/>
</dbReference>
<dbReference type="Gene3D" id="1.10.10.10">
    <property type="entry name" value="Winged helix-like DNA-binding domain superfamily/Winged helix DNA-binding domain"/>
    <property type="match status" value="3"/>
</dbReference>
<dbReference type="InterPro" id="IPR053926">
    <property type="entry name" value="RecX_HTH_1st"/>
</dbReference>
<evidence type="ECO:0000259" key="8">
    <source>
        <dbReference type="Pfam" id="PF21982"/>
    </source>
</evidence>
<evidence type="ECO:0000259" key="7">
    <source>
        <dbReference type="Pfam" id="PF21981"/>
    </source>
</evidence>
<feature type="domain" description="RecX first three-helical" evidence="8">
    <location>
        <begin position="4"/>
        <end position="29"/>
    </location>
</feature>
<dbReference type="Pfam" id="PF21981">
    <property type="entry name" value="RecX_HTH3"/>
    <property type="match status" value="1"/>
</dbReference>
<dbReference type="InterPro" id="IPR053924">
    <property type="entry name" value="RecX_HTH_2nd"/>
</dbReference>
<evidence type="ECO:0000256" key="5">
    <source>
        <dbReference type="HAMAP-Rule" id="MF_01114"/>
    </source>
</evidence>
<dbReference type="Pfam" id="PF21982">
    <property type="entry name" value="RecX_HTH1"/>
    <property type="match status" value="1"/>
</dbReference>
<evidence type="ECO:0000256" key="2">
    <source>
        <dbReference type="ARBA" id="ARBA00009695"/>
    </source>
</evidence>
<proteinExistence type="inferred from homology"/>
<comment type="caution">
    <text evidence="9">The sequence shown here is derived from an EMBL/GenBank/DDBJ whole genome shotgun (WGS) entry which is preliminary data.</text>
</comment>
<name>A0A2H0C4Q1_9BACT</name>
<accession>A0A2H0C4Q1</accession>
<dbReference type="InterPro" id="IPR003783">
    <property type="entry name" value="Regulatory_RecX"/>
</dbReference>
<dbReference type="EMBL" id="PCTD01000007">
    <property type="protein sequence ID" value="PIP64882.1"/>
    <property type="molecule type" value="Genomic_DNA"/>
</dbReference>